<dbReference type="PANTHER" id="PTHR12755:SF3">
    <property type="entry name" value="POLYNUCLEOTIDE 5'-HYDROXYL-KINASE NOL9"/>
    <property type="match status" value="1"/>
</dbReference>
<evidence type="ECO:0000256" key="6">
    <source>
        <dbReference type="ARBA" id="ARBA00022777"/>
    </source>
</evidence>
<dbReference type="Gene3D" id="3.40.50.300">
    <property type="entry name" value="P-loop containing nucleotide triphosphate hydrolases"/>
    <property type="match status" value="1"/>
</dbReference>
<proteinExistence type="inferred from homology"/>
<dbReference type="GO" id="GO:0005524">
    <property type="term" value="F:ATP binding"/>
    <property type="evidence" value="ECO:0007669"/>
    <property type="project" value="UniProtKB-KW"/>
</dbReference>
<dbReference type="GO" id="GO:0000448">
    <property type="term" value="P:cleavage in ITS2 between 5.8S rRNA and LSU-rRNA of tricistronic rRNA transcript (SSU-rRNA, 5.8S rRNA, LSU-rRNA)"/>
    <property type="evidence" value="ECO:0007669"/>
    <property type="project" value="TreeGrafter"/>
</dbReference>
<dbReference type="Pfam" id="PF16575">
    <property type="entry name" value="CLP1_P"/>
    <property type="match status" value="1"/>
</dbReference>
<name>A0AAV5RXN6_MAUHU</name>
<evidence type="ECO:0000256" key="5">
    <source>
        <dbReference type="ARBA" id="ARBA00022741"/>
    </source>
</evidence>
<evidence type="ECO:0000256" key="2">
    <source>
        <dbReference type="ARBA" id="ARBA00018706"/>
    </source>
</evidence>
<dbReference type="GO" id="GO:0051731">
    <property type="term" value="F:polynucleotide 5'-hydroxyl-kinase activity"/>
    <property type="evidence" value="ECO:0007669"/>
    <property type="project" value="InterPro"/>
</dbReference>
<dbReference type="InterPro" id="IPR045116">
    <property type="entry name" value="Clp1/Grc3"/>
</dbReference>
<accession>A0AAV5RXN6</accession>
<dbReference type="InterPro" id="IPR027417">
    <property type="entry name" value="P-loop_NTPase"/>
</dbReference>
<reference evidence="10 11" key="1">
    <citation type="journal article" date="2023" name="Elife">
        <title>Identification of key yeast species and microbe-microbe interactions impacting larval growth of Drosophila in the wild.</title>
        <authorList>
            <person name="Mure A."/>
            <person name="Sugiura Y."/>
            <person name="Maeda R."/>
            <person name="Honda K."/>
            <person name="Sakurai N."/>
            <person name="Takahashi Y."/>
            <person name="Watada M."/>
            <person name="Katoh T."/>
            <person name="Gotoh A."/>
            <person name="Gotoh Y."/>
            <person name="Taniguchi I."/>
            <person name="Nakamura K."/>
            <person name="Hayashi T."/>
            <person name="Katayama T."/>
            <person name="Uemura T."/>
            <person name="Hattori Y."/>
        </authorList>
    </citation>
    <scope>NUCLEOTIDE SEQUENCE [LARGE SCALE GENOMIC DNA]</scope>
    <source>
        <strain evidence="10 11">KH-74</strain>
    </source>
</reference>
<keyword evidence="4" id="KW-0808">Transferase</keyword>
<keyword evidence="11" id="KW-1185">Reference proteome</keyword>
<evidence type="ECO:0000256" key="7">
    <source>
        <dbReference type="ARBA" id="ARBA00022840"/>
    </source>
</evidence>
<feature type="region of interest" description="Disordered" evidence="8">
    <location>
        <begin position="11"/>
        <end position="52"/>
    </location>
</feature>
<dbReference type="InterPro" id="IPR032319">
    <property type="entry name" value="CLP1_P"/>
</dbReference>
<comment type="caution">
    <text evidence="10">The sequence shown here is derived from an EMBL/GenBank/DDBJ whole genome shotgun (WGS) entry which is preliminary data.</text>
</comment>
<keyword evidence="7" id="KW-0067">ATP-binding</keyword>
<dbReference type="Proteomes" id="UP001377567">
    <property type="component" value="Unassembled WGS sequence"/>
</dbReference>
<sequence>MSGGAELVYLSSDGEDSDSLSDNISEVVSREPTIVTDDYEGDSSPSDTDSSIDQPFIVSYGQNVFTLKNQAPGGVLIGLQPKQGVFISGIFQLQVIKGGITYNGIHYNASKNNLSMWHPLTNAIPEIKSSFYAGWNEPVNLTGRYTSTIDPTLVNDFACLLVITPSPIDGIMDIGKFYRDAVFLWKPRPVFNDPIQGRSDTTYALLDARTESHFIKQDIPTNWQPVLDELFMSSKNAVHDTRVMVIGGKNSGKSTFLRLLLEMIRNKRGSDEEYQSNQNEDSLYIDLDPGQPEYSDPDCLSLTEIGHNNTSQFGQHLAQHNYKTLKQYYYGSSSPQDEPELYMKQINGLLNYFEEMSFVGSTFLNLPGWIKGFGMTIVNHVIENFKPTHIICIDSSKLKEELRIPKSFSNSLQDNYTPTIRNIDSVMSHLSDNTLVPSNFNASQIRILKMIMKMHRINGERPNHLAYDFNPLITHAPMQISYNQTGGIENISFSPEFIDLEDCNIRRALEGTIVALSVRKEARDSDANTLPTQRSFPIITEVLNPDDTEYFSLCLVHSIDEKNKVMNIYLPQVNIERVIKESEKITLLNNDTQHDLKYTWMLTRSRSDVPFCELFPNNVKSIFSEYDEIPYISTERRKKYEHVWKVRKNVQRRGHFMK</sequence>
<feature type="compositionally biased region" description="Low complexity" evidence="8">
    <location>
        <begin position="42"/>
        <end position="52"/>
    </location>
</feature>
<dbReference type="PANTHER" id="PTHR12755">
    <property type="entry name" value="CLEAVAGE/POLYADENYLATION FACTOR IA SUBUNIT CLP1P"/>
    <property type="match status" value="1"/>
</dbReference>
<feature type="domain" description="Clp1 P-loop" evidence="9">
    <location>
        <begin position="247"/>
        <end position="403"/>
    </location>
</feature>
<evidence type="ECO:0000256" key="4">
    <source>
        <dbReference type="ARBA" id="ARBA00022679"/>
    </source>
</evidence>
<comment type="similarity">
    <text evidence="1">Belongs to the Clp1 family. NOL9/GRC3 subfamily.</text>
</comment>
<evidence type="ECO:0000256" key="3">
    <source>
        <dbReference type="ARBA" id="ARBA00019824"/>
    </source>
</evidence>
<evidence type="ECO:0000259" key="9">
    <source>
        <dbReference type="Pfam" id="PF16575"/>
    </source>
</evidence>
<evidence type="ECO:0000256" key="1">
    <source>
        <dbReference type="ARBA" id="ARBA00011003"/>
    </source>
</evidence>
<evidence type="ECO:0000313" key="11">
    <source>
        <dbReference type="Proteomes" id="UP001377567"/>
    </source>
</evidence>
<organism evidence="10 11">
    <name type="scientific">Maudiozyma humilis</name>
    <name type="common">Sour dough yeast</name>
    <name type="synonym">Kazachstania humilis</name>
    <dbReference type="NCBI Taxonomy" id="51915"/>
    <lineage>
        <taxon>Eukaryota</taxon>
        <taxon>Fungi</taxon>
        <taxon>Dikarya</taxon>
        <taxon>Ascomycota</taxon>
        <taxon>Saccharomycotina</taxon>
        <taxon>Saccharomycetes</taxon>
        <taxon>Saccharomycetales</taxon>
        <taxon>Saccharomycetaceae</taxon>
        <taxon>Maudiozyma</taxon>
    </lineage>
</organism>
<evidence type="ECO:0000313" key="10">
    <source>
        <dbReference type="EMBL" id="GMM56117.1"/>
    </source>
</evidence>
<keyword evidence="6" id="KW-0418">Kinase</keyword>
<keyword evidence="5" id="KW-0547">Nucleotide-binding</keyword>
<evidence type="ECO:0000256" key="8">
    <source>
        <dbReference type="SAM" id="MobiDB-lite"/>
    </source>
</evidence>
<gene>
    <name evidence="10" type="ORF">DAKH74_027330</name>
</gene>
<dbReference type="EMBL" id="BTGD01000006">
    <property type="protein sequence ID" value="GMM56117.1"/>
    <property type="molecule type" value="Genomic_DNA"/>
</dbReference>
<dbReference type="GO" id="GO:0005634">
    <property type="term" value="C:nucleus"/>
    <property type="evidence" value="ECO:0007669"/>
    <property type="project" value="TreeGrafter"/>
</dbReference>
<dbReference type="AlphaFoldDB" id="A0AAV5RXN6"/>
<protein>
    <recommendedName>
        <fullName evidence="3">Polynucleotide 5'-hydroxyl-kinase GRC3</fullName>
    </recommendedName>
    <alternativeName>
        <fullName evidence="2">Polynucleotide 5'-hydroxyl-kinase grc3</fullName>
    </alternativeName>
</protein>